<sequence length="199" mass="22548">MGGTCPLDSRWLRHWKCNLDERVSDRVLYDILIQAGRVVDLYIPRDKETDRPKGFAFAEYETEEIADYAVKLFSGLVTLYNRTLKFAISGQDKPSSAAITPTSNSSLEPKPHPVPFNNMENSQHSMGLRTPCRLAAHPVNYAQVPASSDTLHQPNRYSSQLDGHSYDYSRRVFGATLDSISRTRSRYHDSSNPITYPSY</sequence>
<gene>
    <name evidence="7" type="primary">sap-49_1</name>
    <name evidence="7" type="ORF">CK203_086541</name>
</gene>
<dbReference type="PANTHER" id="PTHR13798:SF11">
    <property type="entry name" value="RNA-BINDING PROTEIN 7-RELATED"/>
    <property type="match status" value="1"/>
</dbReference>
<evidence type="ECO:0000256" key="5">
    <source>
        <dbReference type="SAM" id="MobiDB-lite"/>
    </source>
</evidence>
<organism evidence="7 8">
    <name type="scientific">Vitis vinifera</name>
    <name type="common">Grape</name>
    <dbReference type="NCBI Taxonomy" id="29760"/>
    <lineage>
        <taxon>Eukaryota</taxon>
        <taxon>Viridiplantae</taxon>
        <taxon>Streptophyta</taxon>
        <taxon>Embryophyta</taxon>
        <taxon>Tracheophyta</taxon>
        <taxon>Spermatophyta</taxon>
        <taxon>Magnoliopsida</taxon>
        <taxon>eudicotyledons</taxon>
        <taxon>Gunneridae</taxon>
        <taxon>Pentapetalae</taxon>
        <taxon>rosids</taxon>
        <taxon>Vitales</taxon>
        <taxon>Vitaceae</taxon>
        <taxon>Viteae</taxon>
        <taxon>Vitis</taxon>
    </lineage>
</organism>
<evidence type="ECO:0000256" key="3">
    <source>
        <dbReference type="ARBA" id="ARBA00023242"/>
    </source>
</evidence>
<comment type="caution">
    <text evidence="7">The sequence shown here is derived from an EMBL/GenBank/DDBJ whole genome shotgun (WGS) entry which is preliminary data.</text>
</comment>
<dbReference type="SUPFAM" id="SSF54928">
    <property type="entry name" value="RNA-binding domain, RBD"/>
    <property type="match status" value="1"/>
</dbReference>
<evidence type="ECO:0000259" key="6">
    <source>
        <dbReference type="PROSITE" id="PS50102"/>
    </source>
</evidence>
<evidence type="ECO:0000313" key="7">
    <source>
        <dbReference type="EMBL" id="RVW60095.1"/>
    </source>
</evidence>
<comment type="subcellular location">
    <subcellularLocation>
        <location evidence="1">Nucleus</location>
        <location evidence="1">Nucleoplasm</location>
    </subcellularLocation>
</comment>
<name>A0A438FJA4_VITVI</name>
<evidence type="ECO:0000313" key="8">
    <source>
        <dbReference type="Proteomes" id="UP000288805"/>
    </source>
</evidence>
<accession>A0A438FJA4</accession>
<feature type="region of interest" description="Disordered" evidence="5">
    <location>
        <begin position="93"/>
        <end position="125"/>
    </location>
</feature>
<dbReference type="InterPro" id="IPR000504">
    <property type="entry name" value="RRM_dom"/>
</dbReference>
<dbReference type="Pfam" id="PF00076">
    <property type="entry name" value="RRM_1"/>
    <property type="match status" value="1"/>
</dbReference>
<dbReference type="InterPro" id="IPR052285">
    <property type="entry name" value="NEXT_complex_subunit"/>
</dbReference>
<dbReference type="EMBL" id="QGNW01000870">
    <property type="protein sequence ID" value="RVW60095.1"/>
    <property type="molecule type" value="Genomic_DNA"/>
</dbReference>
<evidence type="ECO:0000256" key="1">
    <source>
        <dbReference type="ARBA" id="ARBA00004642"/>
    </source>
</evidence>
<proteinExistence type="predicted"/>
<evidence type="ECO:0000256" key="4">
    <source>
        <dbReference type="PROSITE-ProRule" id="PRU00176"/>
    </source>
</evidence>
<feature type="compositionally biased region" description="Polar residues" evidence="5">
    <location>
        <begin position="93"/>
        <end position="107"/>
    </location>
</feature>
<dbReference type="GO" id="GO:0003723">
    <property type="term" value="F:RNA binding"/>
    <property type="evidence" value="ECO:0007669"/>
    <property type="project" value="UniProtKB-UniRule"/>
</dbReference>
<dbReference type="InterPro" id="IPR035979">
    <property type="entry name" value="RBD_domain_sf"/>
</dbReference>
<evidence type="ECO:0000256" key="2">
    <source>
        <dbReference type="ARBA" id="ARBA00022884"/>
    </source>
</evidence>
<dbReference type="SMART" id="SM00360">
    <property type="entry name" value="RRM"/>
    <property type="match status" value="1"/>
</dbReference>
<dbReference type="Proteomes" id="UP000288805">
    <property type="component" value="Unassembled WGS sequence"/>
</dbReference>
<protein>
    <submittedName>
        <fullName evidence="7">Splicing factor 3B subunit 4</fullName>
    </submittedName>
</protein>
<dbReference type="Gene3D" id="3.30.70.330">
    <property type="match status" value="1"/>
</dbReference>
<dbReference type="PROSITE" id="PS50102">
    <property type="entry name" value="RRM"/>
    <property type="match status" value="1"/>
</dbReference>
<reference evidence="7 8" key="1">
    <citation type="journal article" date="2018" name="PLoS Genet.">
        <title>Population sequencing reveals clonal diversity and ancestral inbreeding in the grapevine cultivar Chardonnay.</title>
        <authorList>
            <person name="Roach M.J."/>
            <person name="Johnson D.L."/>
            <person name="Bohlmann J."/>
            <person name="van Vuuren H.J."/>
            <person name="Jones S.J."/>
            <person name="Pretorius I.S."/>
            <person name="Schmidt S.A."/>
            <person name="Borneman A.R."/>
        </authorList>
    </citation>
    <scope>NUCLEOTIDE SEQUENCE [LARGE SCALE GENOMIC DNA]</scope>
    <source>
        <strain evidence="8">cv. Chardonnay</strain>
        <tissue evidence="7">Leaf</tissue>
    </source>
</reference>
<dbReference type="InterPro" id="IPR012677">
    <property type="entry name" value="Nucleotide-bd_a/b_plait_sf"/>
</dbReference>
<dbReference type="AlphaFoldDB" id="A0A438FJA4"/>
<keyword evidence="2 4" id="KW-0694">RNA-binding</keyword>
<dbReference type="PANTHER" id="PTHR13798">
    <property type="entry name" value="RNA BINDING MOTIF RBM PROTEIN -RELATED"/>
    <property type="match status" value="1"/>
</dbReference>
<dbReference type="GO" id="GO:0005654">
    <property type="term" value="C:nucleoplasm"/>
    <property type="evidence" value="ECO:0007669"/>
    <property type="project" value="UniProtKB-SubCell"/>
</dbReference>
<feature type="domain" description="RRM" evidence="6">
    <location>
        <begin position="18"/>
        <end position="91"/>
    </location>
</feature>
<keyword evidence="3" id="KW-0539">Nucleus</keyword>